<dbReference type="PANTHER" id="PTHR30619:SF1">
    <property type="entry name" value="RECOMBINATION PROTEIN 2"/>
    <property type="match status" value="1"/>
</dbReference>
<evidence type="ECO:0000256" key="1">
    <source>
        <dbReference type="ARBA" id="ARBA00004651"/>
    </source>
</evidence>
<sequence>MKVLKFPVVRITTWFIMGIITAYYSKFSSSIGFGLLGVSGIAFGVAYIQNRKEYRPKPLFSICLYSLFFCIGITTTIIHNDTNKKDHYMHNSATFENRHSIRVLIREKLKNSTKNTRYIAEIKQVDHTQQSGKILLNIKKDTDSKEFIPGTELLIRGQLALNFKPGNPDQFDYGRYLETKGIYAQMFTKKRELTVNPELTKDVWYYTSEFRNTIIGNLSKNGFKKKELAVVTALILGQQQDISPEVLRDYQYAGAVHILSVSGLHVGFILLLVTFLLKPLPKNKWGNTIRFTIVLISLWLFALVAGLAPSVVRSATMFSFLAMGMLLNRETNTYHTLIVSLFLILLAEPLFLFDVGFQLSYIALFFILWLQPKLKALWQPENKIAVYFWDILTVSFAAQIGAFPLSIYYFHQFPGLFFVTNVVLIPCLSVVMALGVLLMVLAYFDIVPIVLSKTVEFCITIMNGFIKWVASVESFVIKDIPLSFSLLLLAYLALISWILWFSKPSFGKITFATCCILLFQAVIIGTHWTEENKEEYIVFNTPKKTIMAQRSGKKIVLFTNDSLPENSFERKMVQSYATAHFCTIESVKKLKNTYFSHNTKTLVIDKSGIYNTSGQADVILLRESPKINLERLLMVQKPQIIIADASNYKSYVTTWKETCRHKKIPFHSTYEKGFYSY</sequence>
<dbReference type="InterPro" id="IPR025405">
    <property type="entry name" value="DUF4131"/>
</dbReference>
<gene>
    <name evidence="9" type="ORF">E4635_12080</name>
</gene>
<evidence type="ECO:0000259" key="7">
    <source>
        <dbReference type="Pfam" id="PF03772"/>
    </source>
</evidence>
<comment type="subcellular location">
    <subcellularLocation>
        <location evidence="1">Cell membrane</location>
        <topology evidence="1">Multi-pass membrane protein</topology>
    </subcellularLocation>
</comment>
<evidence type="ECO:0000256" key="4">
    <source>
        <dbReference type="ARBA" id="ARBA00022989"/>
    </source>
</evidence>
<feature type="domain" description="DUF4131" evidence="8">
    <location>
        <begin position="30"/>
        <end position="193"/>
    </location>
</feature>
<dbReference type="Pfam" id="PF03772">
    <property type="entry name" value="Competence"/>
    <property type="match status" value="1"/>
</dbReference>
<dbReference type="Proteomes" id="UP000297407">
    <property type="component" value="Unassembled WGS sequence"/>
</dbReference>
<feature type="transmembrane region" description="Helical" evidence="6">
    <location>
        <begin position="289"/>
        <end position="312"/>
    </location>
</feature>
<feature type="transmembrane region" description="Helical" evidence="6">
    <location>
        <begin position="482"/>
        <end position="500"/>
    </location>
</feature>
<evidence type="ECO:0000256" key="3">
    <source>
        <dbReference type="ARBA" id="ARBA00022692"/>
    </source>
</evidence>
<proteinExistence type="predicted"/>
<organism evidence="9 10">
    <name type="scientific">Flavobacterium humi</name>
    <dbReference type="NCBI Taxonomy" id="2562683"/>
    <lineage>
        <taxon>Bacteria</taxon>
        <taxon>Pseudomonadati</taxon>
        <taxon>Bacteroidota</taxon>
        <taxon>Flavobacteriia</taxon>
        <taxon>Flavobacteriales</taxon>
        <taxon>Flavobacteriaceae</taxon>
        <taxon>Flavobacterium</taxon>
    </lineage>
</organism>
<feature type="transmembrane region" description="Helical" evidence="6">
    <location>
        <begin position="252"/>
        <end position="277"/>
    </location>
</feature>
<reference evidence="9 10" key="1">
    <citation type="submission" date="2019-04" db="EMBL/GenBank/DDBJ databases">
        <title>Flavobacterium sp. strain DS2-A Genome sequencing and assembly.</title>
        <authorList>
            <person name="Kim I."/>
        </authorList>
    </citation>
    <scope>NUCLEOTIDE SEQUENCE [LARGE SCALE GENOMIC DNA]</scope>
    <source>
        <strain evidence="9 10">DS2-A</strain>
    </source>
</reference>
<feature type="transmembrane region" description="Helical" evidence="6">
    <location>
        <begin position="60"/>
        <end position="79"/>
    </location>
</feature>
<feature type="transmembrane region" description="Helical" evidence="6">
    <location>
        <begin position="384"/>
        <end position="410"/>
    </location>
</feature>
<evidence type="ECO:0000256" key="5">
    <source>
        <dbReference type="ARBA" id="ARBA00023136"/>
    </source>
</evidence>
<keyword evidence="3 6" id="KW-0812">Transmembrane</keyword>
<accession>A0A4Z0L864</accession>
<evidence type="ECO:0000256" key="6">
    <source>
        <dbReference type="SAM" id="Phobius"/>
    </source>
</evidence>
<name>A0A4Z0L864_9FLAO</name>
<dbReference type="PANTHER" id="PTHR30619">
    <property type="entry name" value="DNA INTERNALIZATION/COMPETENCE PROTEIN COMEC/REC2"/>
    <property type="match status" value="1"/>
</dbReference>
<keyword evidence="2" id="KW-1003">Cell membrane</keyword>
<keyword evidence="5 6" id="KW-0472">Membrane</keyword>
<dbReference type="Pfam" id="PF13567">
    <property type="entry name" value="DUF4131"/>
    <property type="match status" value="1"/>
</dbReference>
<evidence type="ECO:0000313" key="9">
    <source>
        <dbReference type="EMBL" id="TGD57351.1"/>
    </source>
</evidence>
<feature type="transmembrane region" description="Helical" evidence="6">
    <location>
        <begin position="7"/>
        <end position="25"/>
    </location>
</feature>
<dbReference type="InterPro" id="IPR004477">
    <property type="entry name" value="ComEC_N"/>
</dbReference>
<comment type="caution">
    <text evidence="9">The sequence shown here is derived from an EMBL/GenBank/DDBJ whole genome shotgun (WGS) entry which is preliminary data.</text>
</comment>
<evidence type="ECO:0000313" key="10">
    <source>
        <dbReference type="Proteomes" id="UP000297407"/>
    </source>
</evidence>
<feature type="domain" description="ComEC/Rec2-related protein" evidence="7">
    <location>
        <begin position="234"/>
        <end position="503"/>
    </location>
</feature>
<keyword evidence="10" id="KW-1185">Reference proteome</keyword>
<dbReference type="OrthoDB" id="9761531at2"/>
<evidence type="ECO:0000256" key="2">
    <source>
        <dbReference type="ARBA" id="ARBA00022475"/>
    </source>
</evidence>
<feature type="transmembrane region" description="Helical" evidence="6">
    <location>
        <begin position="422"/>
        <end position="444"/>
    </location>
</feature>
<dbReference type="GO" id="GO:0005886">
    <property type="term" value="C:plasma membrane"/>
    <property type="evidence" value="ECO:0007669"/>
    <property type="project" value="UniProtKB-SubCell"/>
</dbReference>
<dbReference type="AlphaFoldDB" id="A0A4Z0L864"/>
<dbReference type="InterPro" id="IPR052159">
    <property type="entry name" value="Competence_DNA_uptake"/>
</dbReference>
<evidence type="ECO:0000259" key="8">
    <source>
        <dbReference type="Pfam" id="PF13567"/>
    </source>
</evidence>
<dbReference type="EMBL" id="SRLH01000006">
    <property type="protein sequence ID" value="TGD57351.1"/>
    <property type="molecule type" value="Genomic_DNA"/>
</dbReference>
<keyword evidence="4 6" id="KW-1133">Transmembrane helix</keyword>
<protein>
    <submittedName>
        <fullName evidence="9">ComEC family competence protein</fullName>
    </submittedName>
</protein>
<feature type="transmembrane region" description="Helical" evidence="6">
    <location>
        <begin position="31"/>
        <end position="48"/>
    </location>
</feature>
<feature type="transmembrane region" description="Helical" evidence="6">
    <location>
        <begin position="359"/>
        <end position="378"/>
    </location>
</feature>
<dbReference type="NCBIfam" id="TIGR00360">
    <property type="entry name" value="ComEC_N-term"/>
    <property type="match status" value="1"/>
</dbReference>